<organism evidence="4 5">
    <name type="scientific">Cyphellophora attinorum</name>
    <dbReference type="NCBI Taxonomy" id="1664694"/>
    <lineage>
        <taxon>Eukaryota</taxon>
        <taxon>Fungi</taxon>
        <taxon>Dikarya</taxon>
        <taxon>Ascomycota</taxon>
        <taxon>Pezizomycotina</taxon>
        <taxon>Eurotiomycetes</taxon>
        <taxon>Chaetothyriomycetidae</taxon>
        <taxon>Chaetothyriales</taxon>
        <taxon>Cyphellophoraceae</taxon>
        <taxon>Cyphellophora</taxon>
    </lineage>
</organism>
<dbReference type="VEuPathDB" id="FungiDB:AB675_474"/>
<comment type="similarity">
    <text evidence="1">Belongs to the isochorismatase family.</text>
</comment>
<dbReference type="STRING" id="1664694.A0A0N1P3S7"/>
<dbReference type="Gene3D" id="3.40.50.850">
    <property type="entry name" value="Isochorismatase-like"/>
    <property type="match status" value="1"/>
</dbReference>
<protein>
    <submittedName>
        <fullName evidence="4">Putative isochorismatase family protein</fullName>
    </submittedName>
</protein>
<evidence type="ECO:0000256" key="1">
    <source>
        <dbReference type="ARBA" id="ARBA00006336"/>
    </source>
</evidence>
<evidence type="ECO:0000259" key="3">
    <source>
        <dbReference type="Pfam" id="PF00857"/>
    </source>
</evidence>
<reference evidence="4 5" key="1">
    <citation type="submission" date="2015-06" db="EMBL/GenBank/DDBJ databases">
        <title>Draft genome of the ant-associated black yeast Phialophora attae CBS 131958.</title>
        <authorList>
            <person name="Moreno L.F."/>
            <person name="Stielow B.J."/>
            <person name="de Hoog S."/>
            <person name="Vicente V.A."/>
            <person name="Weiss V.A."/>
            <person name="de Vries M."/>
            <person name="Cruz L.M."/>
            <person name="Souza E.M."/>
        </authorList>
    </citation>
    <scope>NUCLEOTIDE SEQUENCE [LARGE SCALE GENOMIC DNA]</scope>
    <source>
        <strain evidence="4 5">CBS 131958</strain>
    </source>
</reference>
<proteinExistence type="inferred from homology"/>
<gene>
    <name evidence="4" type="ORF">AB675_474</name>
</gene>
<dbReference type="AlphaFoldDB" id="A0A0N1P3S7"/>
<name>A0A0N1P3S7_9EURO</name>
<dbReference type="PANTHER" id="PTHR43540">
    <property type="entry name" value="PEROXYUREIDOACRYLATE/UREIDOACRYLATE AMIDOHYDROLASE-RELATED"/>
    <property type="match status" value="1"/>
</dbReference>
<comment type="caution">
    <text evidence="4">The sequence shown here is derived from an EMBL/GenBank/DDBJ whole genome shotgun (WGS) entry which is preliminary data.</text>
</comment>
<evidence type="ECO:0000313" key="5">
    <source>
        <dbReference type="Proteomes" id="UP000038010"/>
    </source>
</evidence>
<evidence type="ECO:0000313" key="4">
    <source>
        <dbReference type="EMBL" id="KPI45954.1"/>
    </source>
</evidence>
<dbReference type="GO" id="GO:0016787">
    <property type="term" value="F:hydrolase activity"/>
    <property type="evidence" value="ECO:0007669"/>
    <property type="project" value="UniProtKB-KW"/>
</dbReference>
<dbReference type="InterPro" id="IPR000868">
    <property type="entry name" value="Isochorismatase-like_dom"/>
</dbReference>
<dbReference type="PANTHER" id="PTHR43540:SF1">
    <property type="entry name" value="ISOCHORISMATASE HYDROLASE"/>
    <property type="match status" value="1"/>
</dbReference>
<keyword evidence="2" id="KW-0378">Hydrolase</keyword>
<dbReference type="EMBL" id="LFJN01000001">
    <property type="protein sequence ID" value="KPI45954.1"/>
    <property type="molecule type" value="Genomic_DNA"/>
</dbReference>
<keyword evidence="5" id="KW-1185">Reference proteome</keyword>
<feature type="domain" description="Isochorismatase-like" evidence="3">
    <location>
        <begin position="31"/>
        <end position="221"/>
    </location>
</feature>
<dbReference type="Proteomes" id="UP000038010">
    <property type="component" value="Unassembled WGS sequence"/>
</dbReference>
<dbReference type="Pfam" id="PF00857">
    <property type="entry name" value="Isochorismatase"/>
    <property type="match status" value="1"/>
</dbReference>
<evidence type="ECO:0000256" key="2">
    <source>
        <dbReference type="ARBA" id="ARBA00022801"/>
    </source>
</evidence>
<accession>A0A0N1P3S7</accession>
<dbReference type="RefSeq" id="XP_018005917.1">
    <property type="nucleotide sequence ID" value="XM_018144910.1"/>
</dbReference>
<dbReference type="InterPro" id="IPR036380">
    <property type="entry name" value="Isochorismatase-like_sf"/>
</dbReference>
<dbReference type="InterPro" id="IPR050272">
    <property type="entry name" value="Isochorismatase-like_hydrls"/>
</dbReference>
<dbReference type="GeneID" id="28736778"/>
<dbReference type="OrthoDB" id="245563at2759"/>
<dbReference type="SUPFAM" id="SSF52499">
    <property type="entry name" value="Isochorismatase-like hydrolases"/>
    <property type="match status" value="1"/>
</dbReference>
<sequence>MPQEPAAAATTASSPFYQRAFPLLPASTTKTALLLVDIQIGLNTHDTPYYGRERSNPAFETNISALLAAVRAFNARSPSTSITVIHVYHRSSRSESPLYPGKASAKIMPCAAPEGDEAVIAKTATSALVGTELEAKIREAGTQQLLICGIATDHCVSTTVRAAADLEVCVDAGGESKTTRDGVWIVDDCSACFDNHGSFDAEVVHKVNVESLRGEFCEVTLGEEVKKVMLA</sequence>